<evidence type="ECO:0000259" key="5">
    <source>
        <dbReference type="Pfam" id="PF22692"/>
    </source>
</evidence>
<dbReference type="AlphaFoldDB" id="A0A1I6BDD0"/>
<evidence type="ECO:0000259" key="4">
    <source>
        <dbReference type="Pfam" id="PF06429"/>
    </source>
</evidence>
<keyword evidence="2" id="KW-0975">Bacterial flagellum</keyword>
<keyword evidence="6" id="KW-0282">Flagellum</keyword>
<dbReference type="EMBL" id="FOXU01000014">
    <property type="protein sequence ID" value="SFQ78904.1"/>
    <property type="molecule type" value="Genomic_DNA"/>
</dbReference>
<feature type="domain" description="Flagellar basal-body/hook protein C-terminal" evidence="4">
    <location>
        <begin position="229"/>
        <end position="273"/>
    </location>
</feature>
<comment type="similarity">
    <text evidence="1 2">Belongs to the flagella basal body rod proteins family.</text>
</comment>
<accession>A0A1I6BDD0</accession>
<dbReference type="InterPro" id="IPR037925">
    <property type="entry name" value="FlgE/F/G-like"/>
</dbReference>
<dbReference type="PANTHER" id="PTHR30435:SF19">
    <property type="entry name" value="FLAGELLAR BASAL-BODY ROD PROTEIN FLGG"/>
    <property type="match status" value="1"/>
</dbReference>
<dbReference type="RefSeq" id="WP_093538702.1">
    <property type="nucleotide sequence ID" value="NZ_FOXU01000014.1"/>
</dbReference>
<keyword evidence="7" id="KW-1185">Reference proteome</keyword>
<keyword evidence="6" id="KW-0966">Cell projection</keyword>
<sequence length="279" mass="30571">MFRGFTTVASGMIAQQRRTELLTNNMANANTPGFKADQSTIRSFPEMLMSRLGPTQIPTKDPISGKYDSQVGALSTGVYMQETMALMSQGQLLQTDLNTDIALIDGSLPVDEETGQTGAVFYRLQHPTEGEAYTRNANFTLDGSGYLTNPQGLHVLDSEGQRIQLQNDDFQVDSSGQILVDNVAVARIGVSFSSQPNTLVKQDNGLYRSVDGTDLPSAYDIDNVTFTMQQGYIEGSNVDTARTMTDMLTAYRAFEANQKVLQAYDRSMDKAVNEVGRVN</sequence>
<dbReference type="PROSITE" id="PS00588">
    <property type="entry name" value="FLAGELLA_BB_ROD"/>
    <property type="match status" value="1"/>
</dbReference>
<dbReference type="NCBIfam" id="TIGR03506">
    <property type="entry name" value="FlgEFG_subfam"/>
    <property type="match status" value="1"/>
</dbReference>
<dbReference type="InterPro" id="IPR001444">
    <property type="entry name" value="Flag_bb_rod_N"/>
</dbReference>
<evidence type="ECO:0000256" key="1">
    <source>
        <dbReference type="ARBA" id="ARBA00009677"/>
    </source>
</evidence>
<dbReference type="SUPFAM" id="SSF117143">
    <property type="entry name" value="Flagellar hook protein flgE"/>
    <property type="match status" value="1"/>
</dbReference>
<feature type="domain" description="Flagellar hook protein FlgE/F/G-like D1" evidence="5">
    <location>
        <begin position="118"/>
        <end position="179"/>
    </location>
</feature>
<name>A0A1I6BDD0_9BACI</name>
<dbReference type="Proteomes" id="UP000198734">
    <property type="component" value="Unassembled WGS sequence"/>
</dbReference>
<gene>
    <name evidence="6" type="ORF">SAMN05421670_0383</name>
</gene>
<dbReference type="GO" id="GO:0071978">
    <property type="term" value="P:bacterial-type flagellum-dependent swarming motility"/>
    <property type="evidence" value="ECO:0007669"/>
    <property type="project" value="TreeGrafter"/>
</dbReference>
<organism evidence="6 7">
    <name type="scientific">Psychrobacillus psychrotolerans</name>
    <dbReference type="NCBI Taxonomy" id="126156"/>
    <lineage>
        <taxon>Bacteria</taxon>
        <taxon>Bacillati</taxon>
        <taxon>Bacillota</taxon>
        <taxon>Bacilli</taxon>
        <taxon>Bacillales</taxon>
        <taxon>Bacillaceae</taxon>
        <taxon>Psychrobacillus</taxon>
    </lineage>
</organism>
<dbReference type="OrthoDB" id="9800375at2"/>
<dbReference type="Pfam" id="PF22692">
    <property type="entry name" value="LlgE_F_G_D1"/>
    <property type="match status" value="1"/>
</dbReference>
<feature type="domain" description="Flagellar basal body rod protein N-terminal" evidence="3">
    <location>
        <begin position="8"/>
        <end position="35"/>
    </location>
</feature>
<reference evidence="7" key="1">
    <citation type="submission" date="2016-10" db="EMBL/GenBank/DDBJ databases">
        <authorList>
            <person name="Varghese N."/>
            <person name="Submissions S."/>
        </authorList>
    </citation>
    <scope>NUCLEOTIDE SEQUENCE [LARGE SCALE GENOMIC DNA]</scope>
    <source>
        <strain evidence="7">DSM 11706</strain>
    </source>
</reference>
<evidence type="ECO:0000313" key="6">
    <source>
        <dbReference type="EMBL" id="SFQ78904.1"/>
    </source>
</evidence>
<proteinExistence type="inferred from homology"/>
<evidence type="ECO:0000256" key="2">
    <source>
        <dbReference type="RuleBase" id="RU362116"/>
    </source>
</evidence>
<evidence type="ECO:0000259" key="3">
    <source>
        <dbReference type="Pfam" id="PF00460"/>
    </source>
</evidence>
<dbReference type="Pfam" id="PF06429">
    <property type="entry name" value="Flg_bbr_C"/>
    <property type="match status" value="1"/>
</dbReference>
<dbReference type="InterPro" id="IPR010930">
    <property type="entry name" value="Flg_bb/hook_C_dom"/>
</dbReference>
<dbReference type="GO" id="GO:0009425">
    <property type="term" value="C:bacterial-type flagellum basal body"/>
    <property type="evidence" value="ECO:0007669"/>
    <property type="project" value="UniProtKB-SubCell"/>
</dbReference>
<dbReference type="PANTHER" id="PTHR30435">
    <property type="entry name" value="FLAGELLAR PROTEIN"/>
    <property type="match status" value="1"/>
</dbReference>
<keyword evidence="6" id="KW-0969">Cilium</keyword>
<dbReference type="InterPro" id="IPR019776">
    <property type="entry name" value="Flagellar_basal_body_rod_CS"/>
</dbReference>
<dbReference type="InterPro" id="IPR053967">
    <property type="entry name" value="LlgE_F_G-like_D1"/>
</dbReference>
<protein>
    <submittedName>
        <fullName evidence="6">Flagellar basal-body rod protein FlgG</fullName>
    </submittedName>
</protein>
<comment type="subcellular location">
    <subcellularLocation>
        <location evidence="2">Bacterial flagellum basal body</location>
    </subcellularLocation>
</comment>
<dbReference type="Pfam" id="PF00460">
    <property type="entry name" value="Flg_bb_rod"/>
    <property type="match status" value="1"/>
</dbReference>
<dbReference type="STRING" id="126156.SAMN05421670_0383"/>
<evidence type="ECO:0000313" key="7">
    <source>
        <dbReference type="Proteomes" id="UP000198734"/>
    </source>
</evidence>
<dbReference type="InterPro" id="IPR020013">
    <property type="entry name" value="Flagellar_FlgE/F/G"/>
</dbReference>